<organism evidence="9 10">
    <name type="scientific">Aphanomyces stellatus</name>
    <dbReference type="NCBI Taxonomy" id="120398"/>
    <lineage>
        <taxon>Eukaryota</taxon>
        <taxon>Sar</taxon>
        <taxon>Stramenopiles</taxon>
        <taxon>Oomycota</taxon>
        <taxon>Saprolegniomycetes</taxon>
        <taxon>Saprolegniales</taxon>
        <taxon>Verrucalvaceae</taxon>
        <taxon>Aphanomyces</taxon>
    </lineage>
</organism>
<evidence type="ECO:0000256" key="3">
    <source>
        <dbReference type="ARBA" id="ARBA00022670"/>
    </source>
</evidence>
<sequence length="916" mass="99977">MRAFAMLWALCVILCALLPSTDCLRVSMSSNTSTSLPSICGEPEPHYTGFLNSLFYVFYETRAVEKSHAPLVIWLSGGPGCSGLVAMLFENGPCSVGEDPAARAKLNAASWTTVANMVYIDQPHGTGFSPARNANAEWRESTAMQDLIGFVDAFYIKYPTFATKDLYIFGESYAGHYIPDLAYGLVTRPTATSSTAGAIAANLKGVGIGNGLTSAKAVMSTVGEFGATTSHGAFLSASKETIQSCKDAIDACQATGGGNCDPSDQCDVVESYLLKQTKDAGRNYYDIRATCHTDDAFHLCYRFQPLYSFVNAPTTIAALGMTGHAWTLCNMDVFNHRSRPDYYAESEVKVAALLDRGVRVLVYAGDQDMVCNWMAQDLWTRELPWTSHAAFDAQPIVPYVVGGRSAGEIRHAAGLTFLRVYQSGHMVPFDQPDVALDMFHKFLQALAPFILPFVRAQAPLETVDRMHWTARCALLLAAVYVCTDSSIFYALEADNDPSLCGEPEPRHTGFLNGLYYIFYETRAKVLPETVPLVVWLSGGPGCSSLVGMLFENGPCSVGEETPATATLNPHSWTNAAHMVYIDQPRGTGFSPARASSPDWDASSSTDDLVQFLCDFYDKYPAFAANDLYIFGESYAGHFVPDLAAAILNPASVAASSRQLQALRVNLKGIGIGNGLTSAEAVYETIGPYAVSTNASFVPASQQIVDACEAAIQDCQDRRVGGHDDCSKLNICDDYMADIQAQVIKAGRNPYNIDAKCATSDMFGLCYRFQPLYSFVNSYAVMTKLGMTGHSWTLCSSAVYASHLDKDWFAESEYKVATLLENNIRVLVFAGDRDIVCNWMAQDLWTRTMVWPGQAGFDAQPFQPYTLHGTQLGDVRSFDGLTFFRIFHSGHMVPLDQPAVALDMFHKFLTNKPLAPS</sequence>
<proteinExistence type="inferred from homology"/>
<dbReference type="Gene3D" id="1.10.287.410">
    <property type="match status" value="1"/>
</dbReference>
<name>A0A485LI20_9STRA</name>
<dbReference type="EMBL" id="CAADRA010006997">
    <property type="protein sequence ID" value="VFT98047.1"/>
    <property type="molecule type" value="Genomic_DNA"/>
</dbReference>
<evidence type="ECO:0000256" key="6">
    <source>
        <dbReference type="ARBA" id="ARBA00023180"/>
    </source>
</evidence>
<dbReference type="GO" id="GO:0004185">
    <property type="term" value="F:serine-type carboxypeptidase activity"/>
    <property type="evidence" value="ECO:0007669"/>
    <property type="project" value="UniProtKB-UniRule"/>
</dbReference>
<evidence type="ECO:0000256" key="2">
    <source>
        <dbReference type="ARBA" id="ARBA00022645"/>
    </source>
</evidence>
<evidence type="ECO:0000313" key="10">
    <source>
        <dbReference type="Proteomes" id="UP000332933"/>
    </source>
</evidence>
<protein>
    <recommendedName>
        <fullName evidence="7">Carboxypeptidase</fullName>
        <ecNumber evidence="7">3.4.16.-</ecNumber>
    </recommendedName>
</protein>
<dbReference type="InterPro" id="IPR001563">
    <property type="entry name" value="Peptidase_S10"/>
</dbReference>
<accession>A0A485LI20</accession>
<reference evidence="8" key="2">
    <citation type="submission" date="2019-06" db="EMBL/GenBank/DDBJ databases">
        <title>Genomics analysis of Aphanomyces spp. identifies a new class of oomycete effector associated with host adaptation.</title>
        <authorList>
            <person name="Gaulin E."/>
        </authorList>
    </citation>
    <scope>NUCLEOTIDE SEQUENCE</scope>
    <source>
        <strain evidence="8">CBS 578.67</strain>
    </source>
</reference>
<comment type="similarity">
    <text evidence="1 7">Belongs to the peptidase S10 family.</text>
</comment>
<keyword evidence="4 7" id="KW-0732">Signal</keyword>
<keyword evidence="5 7" id="KW-0378">Hydrolase</keyword>
<dbReference type="GO" id="GO:0006508">
    <property type="term" value="P:proteolysis"/>
    <property type="evidence" value="ECO:0007669"/>
    <property type="project" value="UniProtKB-KW"/>
</dbReference>
<dbReference type="Pfam" id="PF00450">
    <property type="entry name" value="Peptidase_S10"/>
    <property type="match status" value="2"/>
</dbReference>
<gene>
    <name evidence="9" type="primary">Aste57867_21375</name>
    <name evidence="8" type="ORF">As57867_021306</name>
    <name evidence="9" type="ORF">ASTE57867_21375</name>
</gene>
<dbReference type="Proteomes" id="UP000332933">
    <property type="component" value="Unassembled WGS sequence"/>
</dbReference>
<evidence type="ECO:0000256" key="5">
    <source>
        <dbReference type="ARBA" id="ARBA00022801"/>
    </source>
</evidence>
<reference evidence="9 10" key="1">
    <citation type="submission" date="2019-03" db="EMBL/GenBank/DDBJ databases">
        <authorList>
            <person name="Gaulin E."/>
            <person name="Dumas B."/>
        </authorList>
    </citation>
    <scope>NUCLEOTIDE SEQUENCE [LARGE SCALE GENOMIC DNA]</scope>
    <source>
        <strain evidence="9">CBS 568.67</strain>
    </source>
</reference>
<evidence type="ECO:0000313" key="8">
    <source>
        <dbReference type="EMBL" id="KAF0686847.1"/>
    </source>
</evidence>
<evidence type="ECO:0000256" key="4">
    <source>
        <dbReference type="ARBA" id="ARBA00022729"/>
    </source>
</evidence>
<dbReference type="Gene3D" id="3.40.50.1820">
    <property type="entry name" value="alpha/beta hydrolase"/>
    <property type="match status" value="2"/>
</dbReference>
<dbReference type="InterPro" id="IPR029058">
    <property type="entry name" value="AB_hydrolase_fold"/>
</dbReference>
<keyword evidence="10" id="KW-1185">Reference proteome</keyword>
<dbReference type="InterPro" id="IPR018202">
    <property type="entry name" value="Ser_caboxypep_ser_AS"/>
</dbReference>
<feature type="signal peptide" evidence="7">
    <location>
        <begin position="1"/>
        <end position="23"/>
    </location>
</feature>
<keyword evidence="2 7" id="KW-0121">Carboxypeptidase</keyword>
<dbReference type="EMBL" id="VJMH01006971">
    <property type="protein sequence ID" value="KAF0686847.1"/>
    <property type="molecule type" value="Genomic_DNA"/>
</dbReference>
<dbReference type="EC" id="3.4.16.-" evidence="7"/>
<dbReference type="SUPFAM" id="SSF53474">
    <property type="entry name" value="alpha/beta-Hydrolases"/>
    <property type="match status" value="2"/>
</dbReference>
<evidence type="ECO:0000256" key="7">
    <source>
        <dbReference type="RuleBase" id="RU361156"/>
    </source>
</evidence>
<dbReference type="OrthoDB" id="443318at2759"/>
<keyword evidence="3 7" id="KW-0645">Protease</keyword>
<dbReference type="AlphaFoldDB" id="A0A485LI20"/>
<dbReference type="PROSITE" id="PS00131">
    <property type="entry name" value="CARBOXYPEPT_SER_SER"/>
    <property type="match status" value="2"/>
</dbReference>
<keyword evidence="6" id="KW-0325">Glycoprotein</keyword>
<feature type="chain" id="PRO_5033893928" description="Carboxypeptidase" evidence="7">
    <location>
        <begin position="24"/>
        <end position="916"/>
    </location>
</feature>
<dbReference type="InterPro" id="IPR033124">
    <property type="entry name" value="Ser_caboxypep_his_AS"/>
</dbReference>
<dbReference type="PANTHER" id="PTHR11802:SF113">
    <property type="entry name" value="SERINE CARBOXYPEPTIDASE CTSA-4.1"/>
    <property type="match status" value="1"/>
</dbReference>
<dbReference type="PRINTS" id="PR00724">
    <property type="entry name" value="CRBOXYPTASEC"/>
</dbReference>
<evidence type="ECO:0000256" key="1">
    <source>
        <dbReference type="ARBA" id="ARBA00009431"/>
    </source>
</evidence>
<dbReference type="PANTHER" id="PTHR11802">
    <property type="entry name" value="SERINE PROTEASE FAMILY S10 SERINE CARBOXYPEPTIDASE"/>
    <property type="match status" value="1"/>
</dbReference>
<evidence type="ECO:0000313" key="9">
    <source>
        <dbReference type="EMBL" id="VFT98047.1"/>
    </source>
</evidence>
<dbReference type="PROSITE" id="PS00560">
    <property type="entry name" value="CARBOXYPEPT_SER_HIS"/>
    <property type="match status" value="1"/>
</dbReference>